<sequence>MLVIRNAEKSDVLSMLQIENYEIANGNATFDLDAKTLEEKETWFQSLHTRYPIIVAELDDYVVGYAYVSPFNPKQAYQQTVELSVYVDASYRGRKIGKSLMEYILEECENERFHTVISKITKGNEGSVRLHKQVGFQLTGTLKEVGFKFNTWQDVEIYQYFCK</sequence>
<evidence type="ECO:0000256" key="1">
    <source>
        <dbReference type="ARBA" id="ARBA00022679"/>
    </source>
</evidence>
<feature type="domain" description="PH" evidence="3">
    <location>
        <begin position="1"/>
        <end position="52"/>
    </location>
</feature>
<dbReference type="Gene3D" id="3.40.630.30">
    <property type="match status" value="1"/>
</dbReference>
<keyword evidence="2 5" id="KW-0012">Acyltransferase</keyword>
<proteinExistence type="predicted"/>
<evidence type="ECO:0000259" key="4">
    <source>
        <dbReference type="PROSITE" id="PS51186"/>
    </source>
</evidence>
<dbReference type="InterPro" id="IPR000182">
    <property type="entry name" value="GNAT_dom"/>
</dbReference>
<dbReference type="Pfam" id="PF13420">
    <property type="entry name" value="Acetyltransf_4"/>
    <property type="match status" value="1"/>
</dbReference>
<accession>A0ABV6LIP7</accession>
<reference evidence="5 6" key="1">
    <citation type="submission" date="2024-09" db="EMBL/GenBank/DDBJ databases">
        <authorList>
            <person name="Sun Q."/>
            <person name="Mori K."/>
        </authorList>
    </citation>
    <scope>NUCLEOTIDE SEQUENCE [LARGE SCALE GENOMIC DNA]</scope>
    <source>
        <strain evidence="5 6">NCAIM B.02529</strain>
    </source>
</reference>
<dbReference type="RefSeq" id="WP_377344696.1">
    <property type="nucleotide sequence ID" value="NZ_JBHLTP010000002.1"/>
</dbReference>
<gene>
    <name evidence="5" type="ORF">ACFFGV_01060</name>
</gene>
<name>A0ABV6LIP7_9BACI</name>
<dbReference type="GO" id="GO:0016746">
    <property type="term" value="F:acyltransferase activity"/>
    <property type="evidence" value="ECO:0007669"/>
    <property type="project" value="UniProtKB-KW"/>
</dbReference>
<evidence type="ECO:0000313" key="6">
    <source>
        <dbReference type="Proteomes" id="UP001589836"/>
    </source>
</evidence>
<dbReference type="Proteomes" id="UP001589836">
    <property type="component" value="Unassembled WGS sequence"/>
</dbReference>
<dbReference type="EMBL" id="JBHLTP010000002">
    <property type="protein sequence ID" value="MFC0522178.1"/>
    <property type="molecule type" value="Genomic_DNA"/>
</dbReference>
<dbReference type="PROSITE" id="PS50003">
    <property type="entry name" value="PH_DOMAIN"/>
    <property type="match status" value="1"/>
</dbReference>
<dbReference type="PROSITE" id="PS51186">
    <property type="entry name" value="GNAT"/>
    <property type="match status" value="1"/>
</dbReference>
<dbReference type="PANTHER" id="PTHR43072">
    <property type="entry name" value="N-ACETYLTRANSFERASE"/>
    <property type="match status" value="1"/>
</dbReference>
<dbReference type="CDD" id="cd04301">
    <property type="entry name" value="NAT_SF"/>
    <property type="match status" value="1"/>
</dbReference>
<keyword evidence="6" id="KW-1185">Reference proteome</keyword>
<dbReference type="InterPro" id="IPR001849">
    <property type="entry name" value="PH_domain"/>
</dbReference>
<evidence type="ECO:0000256" key="2">
    <source>
        <dbReference type="ARBA" id="ARBA00023315"/>
    </source>
</evidence>
<keyword evidence="1 5" id="KW-0808">Transferase</keyword>
<dbReference type="PANTHER" id="PTHR43072:SF23">
    <property type="entry name" value="UPF0039 PROTEIN C11D3.02C"/>
    <property type="match status" value="1"/>
</dbReference>
<comment type="caution">
    <text evidence="5">The sequence shown here is derived from an EMBL/GenBank/DDBJ whole genome shotgun (WGS) entry which is preliminary data.</text>
</comment>
<evidence type="ECO:0000259" key="3">
    <source>
        <dbReference type="PROSITE" id="PS50003"/>
    </source>
</evidence>
<dbReference type="SUPFAM" id="SSF55729">
    <property type="entry name" value="Acyl-CoA N-acyltransferases (Nat)"/>
    <property type="match status" value="1"/>
</dbReference>
<dbReference type="EC" id="2.3.-.-" evidence="5"/>
<protein>
    <submittedName>
        <fullName evidence="5">GNAT family N-acetyltransferase</fullName>
        <ecNumber evidence="5">2.3.-.-</ecNumber>
    </submittedName>
</protein>
<organism evidence="5 6">
    <name type="scientific">Pontibacillus salicampi</name>
    <dbReference type="NCBI Taxonomy" id="1449801"/>
    <lineage>
        <taxon>Bacteria</taxon>
        <taxon>Bacillati</taxon>
        <taxon>Bacillota</taxon>
        <taxon>Bacilli</taxon>
        <taxon>Bacillales</taxon>
        <taxon>Bacillaceae</taxon>
        <taxon>Pontibacillus</taxon>
    </lineage>
</organism>
<dbReference type="InterPro" id="IPR016181">
    <property type="entry name" value="Acyl_CoA_acyltransferase"/>
</dbReference>
<evidence type="ECO:0000313" key="5">
    <source>
        <dbReference type="EMBL" id="MFC0522178.1"/>
    </source>
</evidence>
<feature type="domain" description="N-acetyltransferase" evidence="4">
    <location>
        <begin position="2"/>
        <end position="162"/>
    </location>
</feature>